<dbReference type="SUPFAM" id="SSF56425">
    <property type="entry name" value="Succinate dehydrogenase/fumarate reductase flavoprotein, catalytic domain"/>
    <property type="match status" value="1"/>
</dbReference>
<evidence type="ECO:0000256" key="3">
    <source>
        <dbReference type="ARBA" id="ARBA00023002"/>
    </source>
</evidence>
<keyword evidence="3 4" id="KW-0560">Oxidoreductase</keyword>
<dbReference type="Proteomes" id="UP001345691">
    <property type="component" value="Unassembled WGS sequence"/>
</dbReference>
<evidence type="ECO:0000256" key="4">
    <source>
        <dbReference type="RuleBase" id="RU366062"/>
    </source>
</evidence>
<evidence type="ECO:0000313" key="7">
    <source>
        <dbReference type="Proteomes" id="UP001345691"/>
    </source>
</evidence>
<dbReference type="Gene3D" id="3.90.700.10">
    <property type="entry name" value="Succinate dehydrogenase/fumarate reductase flavoprotein, catalytic domain"/>
    <property type="match status" value="1"/>
</dbReference>
<feature type="domain" description="FAD-dependent oxidoreductase 2 FAD-binding" evidence="5">
    <location>
        <begin position="84"/>
        <end position="522"/>
    </location>
</feature>
<dbReference type="PANTHER" id="PTHR43400">
    <property type="entry name" value="FUMARATE REDUCTASE"/>
    <property type="match status" value="1"/>
</dbReference>
<comment type="caution">
    <text evidence="6">The sequence shown here is derived from an EMBL/GenBank/DDBJ whole genome shotgun (WGS) entry which is preliminary data.</text>
</comment>
<comment type="function">
    <text evidence="4">Irreversibly catalyzes the reduction of fumarate to succinate.</text>
</comment>
<dbReference type="SUPFAM" id="SSF51905">
    <property type="entry name" value="FAD/NAD(P)-binding domain"/>
    <property type="match status" value="1"/>
</dbReference>
<protein>
    <recommendedName>
        <fullName evidence="4">Fumarate reductase</fullName>
        <ecNumber evidence="4">1.3.1.6</ecNumber>
    </recommendedName>
</protein>
<dbReference type="InterPro" id="IPR010960">
    <property type="entry name" value="Flavocytochrome_c"/>
</dbReference>
<sequence>MSPPSEEETSNNAVSCFELLMQEALGSSGVIMKQACEPWPDIVEKSRNNACSLAPSRSVLPMLVSKWSSSMGSILQAPSVRQSVIVVGSGLAGLSAASELVAQNVPVVILERQAKPGGNSIKASSGINGVPTRFQTPGSDSVQDFHNDTVNSVGSNVMNTRTEARKRLISTLTNSSASAINWLVDNKGVDLSRVAQLGGHSHARTHRGAGQTPPGASIINTLLNQLKTNSLVNIQLNTTVIKVLSSQDGVIGVESQQDGNVQTLHGPVVFATGGFAGDSTGALARYRPDLHCFPSTNDALSGSQDLLSEVGAQLLDMDQVQVHPTGFVDPKDLLKTTKFLAAEALRGEGGIILRRGKRFVDELQTRKVVAEAITAQPPWMTETTKLWDILLLLDEKTYQATKSHVDFYLWKGLMQKTTVWELEYSDAVLDTLEQYSDIVHGKGTDALGRKSFGAWALQEPKPDTVVYVGTVTPVVHYTMGGVLITPDAEVLDASGQPIDGLWAAGEITGGIHGANRMGGSSLLECVVFGLIAGRNAARYVETKSDKRITSR</sequence>
<evidence type="ECO:0000256" key="1">
    <source>
        <dbReference type="ARBA" id="ARBA00022630"/>
    </source>
</evidence>
<evidence type="ECO:0000259" key="5">
    <source>
        <dbReference type="Pfam" id="PF00890"/>
    </source>
</evidence>
<dbReference type="InterPro" id="IPR050315">
    <property type="entry name" value="FAD-oxidoreductase_2"/>
</dbReference>
<dbReference type="Gene3D" id="3.50.50.60">
    <property type="entry name" value="FAD/NAD(P)-binding domain"/>
    <property type="match status" value="1"/>
</dbReference>
<comment type="cofactor">
    <cofactor evidence="4">
        <name>FAD</name>
        <dbReference type="ChEBI" id="CHEBI:57692"/>
    </cofactor>
    <text evidence="4">Binds 1 FAD per monomer.</text>
</comment>
<gene>
    <name evidence="6" type="ORF">LTR69_010313</name>
</gene>
<dbReference type="InterPro" id="IPR027477">
    <property type="entry name" value="Succ_DH/fumarate_Rdtase_cat_sf"/>
</dbReference>
<comment type="catalytic activity">
    <reaction evidence="4">
        <text>succinate + NAD(+) = fumarate + NADH + H(+)</text>
        <dbReference type="Rhea" id="RHEA:18281"/>
        <dbReference type="ChEBI" id="CHEBI:15378"/>
        <dbReference type="ChEBI" id="CHEBI:29806"/>
        <dbReference type="ChEBI" id="CHEBI:30031"/>
        <dbReference type="ChEBI" id="CHEBI:57540"/>
        <dbReference type="ChEBI" id="CHEBI:57945"/>
        <dbReference type="EC" id="1.3.1.6"/>
    </reaction>
</comment>
<dbReference type="PANTHER" id="PTHR43400:SF12">
    <property type="entry name" value="FUMARATE REDUCTASE"/>
    <property type="match status" value="1"/>
</dbReference>
<dbReference type="EC" id="1.3.1.6" evidence="4"/>
<proteinExistence type="inferred from homology"/>
<evidence type="ECO:0000256" key="2">
    <source>
        <dbReference type="ARBA" id="ARBA00022827"/>
    </source>
</evidence>
<dbReference type="InterPro" id="IPR036188">
    <property type="entry name" value="FAD/NAD-bd_sf"/>
</dbReference>
<keyword evidence="1 4" id="KW-0285">Flavoprotein</keyword>
<keyword evidence="2 4" id="KW-0274">FAD</keyword>
<evidence type="ECO:0000313" key="6">
    <source>
        <dbReference type="EMBL" id="KAK5051287.1"/>
    </source>
</evidence>
<organism evidence="6 7">
    <name type="scientific">Exophiala sideris</name>
    <dbReference type="NCBI Taxonomy" id="1016849"/>
    <lineage>
        <taxon>Eukaryota</taxon>
        <taxon>Fungi</taxon>
        <taxon>Dikarya</taxon>
        <taxon>Ascomycota</taxon>
        <taxon>Pezizomycotina</taxon>
        <taxon>Eurotiomycetes</taxon>
        <taxon>Chaetothyriomycetidae</taxon>
        <taxon>Chaetothyriales</taxon>
        <taxon>Herpotrichiellaceae</taxon>
        <taxon>Exophiala</taxon>
    </lineage>
</organism>
<dbReference type="Pfam" id="PF00890">
    <property type="entry name" value="FAD_binding_2"/>
    <property type="match status" value="1"/>
</dbReference>
<dbReference type="InterPro" id="IPR003953">
    <property type="entry name" value="FAD-dep_OxRdtase_2_FAD-bd"/>
</dbReference>
<name>A0ABR0IXQ1_9EURO</name>
<keyword evidence="7" id="KW-1185">Reference proteome</keyword>
<reference evidence="6 7" key="1">
    <citation type="submission" date="2023-08" db="EMBL/GenBank/DDBJ databases">
        <title>Black Yeasts Isolated from many extreme environments.</title>
        <authorList>
            <person name="Coleine C."/>
            <person name="Stajich J.E."/>
            <person name="Selbmann L."/>
        </authorList>
    </citation>
    <scope>NUCLEOTIDE SEQUENCE [LARGE SCALE GENOMIC DNA]</scope>
    <source>
        <strain evidence="6 7">CCFEE 6328</strain>
    </source>
</reference>
<dbReference type="EMBL" id="JAVRRF010000034">
    <property type="protein sequence ID" value="KAK5051287.1"/>
    <property type="molecule type" value="Genomic_DNA"/>
</dbReference>
<accession>A0ABR0IXQ1</accession>
<dbReference type="NCBIfam" id="TIGR01813">
    <property type="entry name" value="flavo_cyto_c"/>
    <property type="match status" value="1"/>
</dbReference>
<comment type="similarity">
    <text evidence="4">Belongs to the FAD-dependent oxidoreductase 2 family. FRD/SDH subfamily.</text>
</comment>